<keyword evidence="7" id="KW-0963">Cytoplasm</keyword>
<dbReference type="AlphaFoldDB" id="A0A1I6HIP1"/>
<name>A0A1I6HIP1_9RHOB</name>
<keyword evidence="6 7" id="KW-0676">Redox-active center</keyword>
<proteinExistence type="inferred from homology"/>
<evidence type="ECO:0000256" key="5">
    <source>
        <dbReference type="ARBA" id="ARBA00023157"/>
    </source>
</evidence>
<evidence type="ECO:0000256" key="1">
    <source>
        <dbReference type="ARBA" id="ARBA00002549"/>
    </source>
</evidence>
<dbReference type="Proteomes" id="UP000199478">
    <property type="component" value="Unassembled WGS sequence"/>
</dbReference>
<accession>A0A1I6HIP1</accession>
<evidence type="ECO:0000256" key="4">
    <source>
        <dbReference type="ARBA" id="ARBA00022982"/>
    </source>
</evidence>
<dbReference type="FunFam" id="3.40.30.10:FF:000018">
    <property type="entry name" value="Glutaredoxin"/>
    <property type="match status" value="1"/>
</dbReference>
<dbReference type="GO" id="GO:0034599">
    <property type="term" value="P:cellular response to oxidative stress"/>
    <property type="evidence" value="ECO:0007669"/>
    <property type="project" value="TreeGrafter"/>
</dbReference>
<organism evidence="9 10">
    <name type="scientific">Yoonia tamlensis</name>
    <dbReference type="NCBI Taxonomy" id="390270"/>
    <lineage>
        <taxon>Bacteria</taxon>
        <taxon>Pseudomonadati</taxon>
        <taxon>Pseudomonadota</taxon>
        <taxon>Alphaproteobacteria</taxon>
        <taxon>Rhodobacterales</taxon>
        <taxon>Paracoccaceae</taxon>
        <taxon>Yoonia</taxon>
    </lineage>
</organism>
<dbReference type="RefSeq" id="WP_090201567.1">
    <property type="nucleotide sequence ID" value="NZ_FOYP01000002.1"/>
</dbReference>
<dbReference type="InterPro" id="IPR002109">
    <property type="entry name" value="Glutaredoxin"/>
</dbReference>
<gene>
    <name evidence="9" type="ORF">SAMN04488005_2746</name>
</gene>
<reference evidence="10" key="1">
    <citation type="submission" date="2016-10" db="EMBL/GenBank/DDBJ databases">
        <authorList>
            <person name="Varghese N."/>
            <person name="Submissions S."/>
        </authorList>
    </citation>
    <scope>NUCLEOTIDE SEQUENCE [LARGE SCALE GENOMIC DNA]</scope>
    <source>
        <strain evidence="10">DSM 26879</strain>
    </source>
</reference>
<dbReference type="PRINTS" id="PR00160">
    <property type="entry name" value="GLUTAREDOXIN"/>
</dbReference>
<evidence type="ECO:0000256" key="3">
    <source>
        <dbReference type="ARBA" id="ARBA00022448"/>
    </source>
</evidence>
<dbReference type="GO" id="GO:0005737">
    <property type="term" value="C:cytoplasm"/>
    <property type="evidence" value="ECO:0007669"/>
    <property type="project" value="TreeGrafter"/>
</dbReference>
<keyword evidence="4 7" id="KW-0249">Electron transport</keyword>
<comment type="function">
    <text evidence="1 7">Has a glutathione-disulfide oxidoreductase activity in the presence of NADPH and glutathione reductase. Reduces low molecular weight disulfides and proteins.</text>
</comment>
<evidence type="ECO:0000256" key="2">
    <source>
        <dbReference type="ARBA" id="ARBA00007787"/>
    </source>
</evidence>
<dbReference type="Gene3D" id="3.40.30.10">
    <property type="entry name" value="Glutaredoxin"/>
    <property type="match status" value="1"/>
</dbReference>
<evidence type="ECO:0000256" key="6">
    <source>
        <dbReference type="ARBA" id="ARBA00023284"/>
    </source>
</evidence>
<dbReference type="OrthoDB" id="9814618at2"/>
<dbReference type="Pfam" id="PF00462">
    <property type="entry name" value="Glutaredoxin"/>
    <property type="match status" value="1"/>
</dbReference>
<dbReference type="PANTHER" id="PTHR45694:SF18">
    <property type="entry name" value="GLUTAREDOXIN-1-RELATED"/>
    <property type="match status" value="1"/>
</dbReference>
<dbReference type="PROSITE" id="PS51354">
    <property type="entry name" value="GLUTAREDOXIN_2"/>
    <property type="match status" value="1"/>
</dbReference>
<dbReference type="GO" id="GO:0015038">
    <property type="term" value="F:glutathione disulfide oxidoreductase activity"/>
    <property type="evidence" value="ECO:0007669"/>
    <property type="project" value="UniProtKB-UniRule"/>
</dbReference>
<evidence type="ECO:0000256" key="7">
    <source>
        <dbReference type="RuleBase" id="RU364065"/>
    </source>
</evidence>
<feature type="domain" description="Glutaredoxin" evidence="8">
    <location>
        <begin position="4"/>
        <end position="64"/>
    </location>
</feature>
<dbReference type="InterPro" id="IPR036249">
    <property type="entry name" value="Thioredoxin-like_sf"/>
</dbReference>
<dbReference type="InterPro" id="IPR014025">
    <property type="entry name" value="Glutaredoxin_subgr"/>
</dbReference>
<keyword evidence="3 7" id="KW-0813">Transport</keyword>
<protein>
    <recommendedName>
        <fullName evidence="7">Glutaredoxin</fullName>
    </recommendedName>
</protein>
<dbReference type="STRING" id="390270.SAMN04488005_2746"/>
<evidence type="ECO:0000313" key="10">
    <source>
        <dbReference type="Proteomes" id="UP000199478"/>
    </source>
</evidence>
<dbReference type="InterPro" id="IPR011900">
    <property type="entry name" value="GRX_bact"/>
</dbReference>
<evidence type="ECO:0000313" key="9">
    <source>
        <dbReference type="EMBL" id="SFR54278.1"/>
    </source>
</evidence>
<evidence type="ECO:0000259" key="8">
    <source>
        <dbReference type="Pfam" id="PF00462"/>
    </source>
</evidence>
<keyword evidence="10" id="KW-1185">Reference proteome</keyword>
<comment type="similarity">
    <text evidence="2 7">Belongs to the glutaredoxin family.</text>
</comment>
<dbReference type="GO" id="GO:0045454">
    <property type="term" value="P:cell redox homeostasis"/>
    <property type="evidence" value="ECO:0007669"/>
    <property type="project" value="InterPro"/>
</dbReference>
<dbReference type="CDD" id="cd03418">
    <property type="entry name" value="GRX_GRXb_1_3_like"/>
    <property type="match status" value="1"/>
</dbReference>
<sequence length="85" mass="9328">MSTVEIYTKATCGFCHMAKRLLSAKGVSFAEVDILKQPKRRAEMIQRANGRSTVPQIFIAGKHIGGCDDLMMLDRNGKLDAMLAA</sequence>
<dbReference type="PANTHER" id="PTHR45694">
    <property type="entry name" value="GLUTAREDOXIN 2"/>
    <property type="match status" value="1"/>
</dbReference>
<dbReference type="SUPFAM" id="SSF52833">
    <property type="entry name" value="Thioredoxin-like"/>
    <property type="match status" value="1"/>
</dbReference>
<dbReference type="EMBL" id="FOYP01000002">
    <property type="protein sequence ID" value="SFR54278.1"/>
    <property type="molecule type" value="Genomic_DNA"/>
</dbReference>
<keyword evidence="5" id="KW-1015">Disulfide bond</keyword>
<dbReference type="NCBIfam" id="TIGR02181">
    <property type="entry name" value="GRX_bact"/>
    <property type="match status" value="1"/>
</dbReference>